<dbReference type="Proteomes" id="UP000292665">
    <property type="component" value="Unassembled WGS sequence"/>
</dbReference>
<evidence type="ECO:0000313" key="3">
    <source>
        <dbReference type="Proteomes" id="UP000292665"/>
    </source>
</evidence>
<accession>A0A414U184</accession>
<feature type="transmembrane region" description="Helical" evidence="1">
    <location>
        <begin position="31"/>
        <end position="53"/>
    </location>
</feature>
<keyword evidence="1" id="KW-0472">Membrane</keyword>
<proteinExistence type="predicted"/>
<gene>
    <name evidence="2" type="ORF">EAI93_10760</name>
</gene>
<comment type="caution">
    <text evidence="2">The sequence shown here is derived from an EMBL/GenBank/DDBJ whole genome shotgun (WGS) entry which is preliminary data.</text>
</comment>
<dbReference type="AlphaFoldDB" id="A0A414U184"/>
<keyword evidence="1" id="KW-1133">Transmembrane helix</keyword>
<protein>
    <submittedName>
        <fullName evidence="2">Uncharacterized protein</fullName>
    </submittedName>
</protein>
<evidence type="ECO:0000313" key="2">
    <source>
        <dbReference type="EMBL" id="RYS78701.1"/>
    </source>
</evidence>
<feature type="transmembrane region" description="Helical" evidence="1">
    <location>
        <begin position="5"/>
        <end position="25"/>
    </location>
</feature>
<name>A0A414U184_9FIRM</name>
<evidence type="ECO:0000256" key="1">
    <source>
        <dbReference type="SAM" id="Phobius"/>
    </source>
</evidence>
<reference evidence="2 3" key="1">
    <citation type="journal article" date="2019" name="Science, e1252229">
        <title>Invertible promoters mediate bacterial phase variation, antibiotic resistance, and host adaptation in the gut.</title>
        <authorList>
            <person name="Jiang X."/>
            <person name="Hall A.B."/>
            <person name="Arthur T.D."/>
            <person name="Plichta D.R."/>
            <person name="Covington C.T."/>
            <person name="Poyet M."/>
            <person name="Crothers J."/>
            <person name="Moses P.L."/>
            <person name="Tolonen A.C."/>
            <person name="Vlamakis H."/>
            <person name="Alm E.J."/>
            <person name="Xavier R.J."/>
        </authorList>
    </citation>
    <scope>NUCLEOTIDE SEQUENCE [LARGE SCALE GENOMIC DNA]</scope>
    <source>
        <strain evidence="3">aa_0143</strain>
    </source>
</reference>
<keyword evidence="1" id="KW-0812">Transmembrane</keyword>
<sequence length="60" mass="6964">MKKLLIMMCVLFIINLVAIIIPLWSSENTMIILYRMAIFCNLAVFVPSITLIYREKGKTQ</sequence>
<dbReference type="EMBL" id="RCYR01000023">
    <property type="protein sequence ID" value="RYS78701.1"/>
    <property type="molecule type" value="Genomic_DNA"/>
</dbReference>
<organism evidence="2 3">
    <name type="scientific">[Ruminococcus] torques</name>
    <dbReference type="NCBI Taxonomy" id="33039"/>
    <lineage>
        <taxon>Bacteria</taxon>
        <taxon>Bacillati</taxon>
        <taxon>Bacillota</taxon>
        <taxon>Clostridia</taxon>
        <taxon>Lachnospirales</taxon>
        <taxon>Lachnospiraceae</taxon>
        <taxon>Mediterraneibacter</taxon>
    </lineage>
</organism>